<gene>
    <name evidence="1" type="ORF">ALQ94_04852</name>
</gene>
<evidence type="ECO:0000313" key="1">
    <source>
        <dbReference type="EMBL" id="RML54312.1"/>
    </source>
</evidence>
<name>A0A3M2WRZ9_PSEA0</name>
<comment type="caution">
    <text evidence="1">The sequence shown here is derived from an EMBL/GenBank/DDBJ whole genome shotgun (WGS) entry which is preliminary data.</text>
</comment>
<accession>A0A3M2WRZ9</accession>
<feature type="non-terminal residue" evidence="1">
    <location>
        <position position="1"/>
    </location>
</feature>
<reference evidence="1 2" key="1">
    <citation type="submission" date="2018-08" db="EMBL/GenBank/DDBJ databases">
        <title>Recombination of ecologically and evolutionarily significant loci maintains genetic cohesion in the Pseudomonas syringae species complex.</title>
        <authorList>
            <person name="Dillon M."/>
            <person name="Thakur S."/>
            <person name="Almeida R.N.D."/>
            <person name="Weir B.S."/>
            <person name="Guttman D.S."/>
        </authorList>
    </citation>
    <scope>NUCLEOTIDE SEQUENCE [LARGE SCALE GENOMIC DNA]</scope>
    <source>
        <strain evidence="1 2">19322</strain>
    </source>
</reference>
<dbReference type="Pfam" id="PF11679">
    <property type="entry name" value="DUF3275"/>
    <property type="match status" value="1"/>
</dbReference>
<protein>
    <submittedName>
        <fullName evidence="1">Uncharacterized protein</fullName>
    </submittedName>
</protein>
<dbReference type="AlphaFoldDB" id="A0A3M2WRZ9"/>
<dbReference type="InterPro" id="IPR021693">
    <property type="entry name" value="DUF3275"/>
</dbReference>
<organism evidence="1 2">
    <name type="scientific">Pseudomonas amygdali pv. morsprunorum</name>
    <dbReference type="NCBI Taxonomy" id="129138"/>
    <lineage>
        <taxon>Bacteria</taxon>
        <taxon>Pseudomonadati</taxon>
        <taxon>Pseudomonadota</taxon>
        <taxon>Gammaproteobacteria</taxon>
        <taxon>Pseudomonadales</taxon>
        <taxon>Pseudomonadaceae</taxon>
        <taxon>Pseudomonas</taxon>
        <taxon>Pseudomonas amygdali</taxon>
    </lineage>
</organism>
<dbReference type="EMBL" id="RBNS01000133">
    <property type="protein sequence ID" value="RML54312.1"/>
    <property type="molecule type" value="Genomic_DNA"/>
</dbReference>
<evidence type="ECO:0000313" key="2">
    <source>
        <dbReference type="Proteomes" id="UP000277952"/>
    </source>
</evidence>
<dbReference type="RefSeq" id="WP_122311294.1">
    <property type="nucleotide sequence ID" value="NZ_RBNS01000133.1"/>
</dbReference>
<dbReference type="Proteomes" id="UP000277952">
    <property type="component" value="Unassembled WGS sequence"/>
</dbReference>
<proteinExistence type="predicted"/>
<sequence>FYSGGDIWPLGSSVKLDTTVDRQRLRQQCVRLGELGYELDFKLQTWNLSTH</sequence>